<gene>
    <name evidence="3" type="ORF">GCM10025866_19650</name>
</gene>
<name>A0ABN6XMF1_9MICO</name>
<organism evidence="3 4">
    <name type="scientific">Naasia aerilata</name>
    <dbReference type="NCBI Taxonomy" id="1162966"/>
    <lineage>
        <taxon>Bacteria</taxon>
        <taxon>Bacillati</taxon>
        <taxon>Actinomycetota</taxon>
        <taxon>Actinomycetes</taxon>
        <taxon>Micrococcales</taxon>
        <taxon>Microbacteriaceae</taxon>
        <taxon>Naasia</taxon>
    </lineage>
</organism>
<proteinExistence type="predicted"/>
<evidence type="ECO:0000313" key="3">
    <source>
        <dbReference type="EMBL" id="BDZ46056.1"/>
    </source>
</evidence>
<feature type="compositionally biased region" description="Low complexity" evidence="1">
    <location>
        <begin position="377"/>
        <end position="397"/>
    </location>
</feature>
<keyword evidence="4" id="KW-1185">Reference proteome</keyword>
<dbReference type="PANTHER" id="PTHR47691">
    <property type="entry name" value="REGULATOR-RELATED"/>
    <property type="match status" value="1"/>
</dbReference>
<feature type="domain" description="Winged helix-turn-helix" evidence="2">
    <location>
        <begin position="56"/>
        <end position="128"/>
    </location>
</feature>
<accession>A0ABN6XMF1</accession>
<evidence type="ECO:0000313" key="4">
    <source>
        <dbReference type="Proteomes" id="UP001321498"/>
    </source>
</evidence>
<reference evidence="4" key="1">
    <citation type="journal article" date="2019" name="Int. J. Syst. Evol. Microbiol.">
        <title>The Global Catalogue of Microorganisms (GCM) 10K type strain sequencing project: providing services to taxonomists for standard genome sequencing and annotation.</title>
        <authorList>
            <consortium name="The Broad Institute Genomics Platform"/>
            <consortium name="The Broad Institute Genome Sequencing Center for Infectious Disease"/>
            <person name="Wu L."/>
            <person name="Ma J."/>
        </authorList>
    </citation>
    <scope>NUCLEOTIDE SEQUENCE [LARGE SCALE GENOMIC DNA]</scope>
    <source>
        <strain evidence="4">NBRC 108725</strain>
    </source>
</reference>
<dbReference type="EMBL" id="AP027731">
    <property type="protein sequence ID" value="BDZ46056.1"/>
    <property type="molecule type" value="Genomic_DNA"/>
</dbReference>
<feature type="compositionally biased region" description="Low complexity" evidence="1">
    <location>
        <begin position="322"/>
        <end position="369"/>
    </location>
</feature>
<dbReference type="Pfam" id="PF25872">
    <property type="entry name" value="HTH_77"/>
    <property type="match status" value="1"/>
</dbReference>
<dbReference type="PANTHER" id="PTHR47691:SF3">
    <property type="entry name" value="HTH-TYPE TRANSCRIPTIONAL REGULATOR RV0890C-RELATED"/>
    <property type="match status" value="1"/>
</dbReference>
<evidence type="ECO:0000256" key="1">
    <source>
        <dbReference type="SAM" id="MobiDB-lite"/>
    </source>
</evidence>
<evidence type="ECO:0000259" key="2">
    <source>
        <dbReference type="Pfam" id="PF25872"/>
    </source>
</evidence>
<dbReference type="InterPro" id="IPR058852">
    <property type="entry name" value="HTH_77"/>
</dbReference>
<dbReference type="RefSeq" id="WP_286276159.1">
    <property type="nucleotide sequence ID" value="NZ_AP027731.1"/>
</dbReference>
<feature type="region of interest" description="Disordered" evidence="1">
    <location>
        <begin position="314"/>
        <end position="404"/>
    </location>
</feature>
<sequence>MPLAIELAAARVRLLTPATLLDRLDRQLALLVGGQRSLPPRQQAVRSTIDWSTRLLDAPERDLLWRLGIFAGRFSLEAVEALAGDSAGDVLMLLEALVDSSLVRQQDRSGRTYFALLATVREYALEKLDAAGLLGEVRDLHTRYFTELARHAARDLAGPRQAECVAELADERDNLRATARHLLDIHDWEAAADFSWCLYTYWWLGGLLGEVRGWMDELLAAEAPLSDRTRAIALYFTCAIGFWQEPAPQIVPGLTESAELFRRVGSPSEEALTLISLALAHLTGAAPDVPAAAAALDRSLQLFRQAGDQWGKAWPWSRADGSPCSPRTRMPRSPTSPQRTGSPKGGRTASASASRSTTWAGRSCCAGTSRPRRPRTSARCGCRSRSATTTASPTAWRGSSGWLR</sequence>
<protein>
    <recommendedName>
        <fullName evidence="2">Winged helix-turn-helix domain-containing protein</fullName>
    </recommendedName>
</protein>
<dbReference type="Proteomes" id="UP001321498">
    <property type="component" value="Chromosome"/>
</dbReference>